<feature type="domain" description="HTH tetR-type" evidence="5">
    <location>
        <begin position="15"/>
        <end position="75"/>
    </location>
</feature>
<organism evidence="6 7">
    <name type="scientific">Gordonia sesuvii</name>
    <dbReference type="NCBI Taxonomy" id="3116777"/>
    <lineage>
        <taxon>Bacteria</taxon>
        <taxon>Bacillati</taxon>
        <taxon>Actinomycetota</taxon>
        <taxon>Actinomycetes</taxon>
        <taxon>Mycobacteriales</taxon>
        <taxon>Gordoniaceae</taxon>
        <taxon>Gordonia</taxon>
    </lineage>
</organism>
<evidence type="ECO:0000313" key="7">
    <source>
        <dbReference type="Proteomes" id="UP001347146"/>
    </source>
</evidence>
<protein>
    <submittedName>
        <fullName evidence="6">TetR/AcrR family transcriptional regulator</fullName>
    </submittedName>
</protein>
<dbReference type="SUPFAM" id="SSF46689">
    <property type="entry name" value="Homeodomain-like"/>
    <property type="match status" value="1"/>
</dbReference>
<evidence type="ECO:0000256" key="1">
    <source>
        <dbReference type="ARBA" id="ARBA00023015"/>
    </source>
</evidence>
<proteinExistence type="predicted"/>
<dbReference type="Pfam" id="PF00440">
    <property type="entry name" value="TetR_N"/>
    <property type="match status" value="1"/>
</dbReference>
<dbReference type="Proteomes" id="UP001347146">
    <property type="component" value="Unassembled WGS sequence"/>
</dbReference>
<accession>A0ABU7MEF7</accession>
<keyword evidence="1" id="KW-0805">Transcription regulation</keyword>
<keyword evidence="2 4" id="KW-0238">DNA-binding</keyword>
<sequence>MARAYDSSGRERAAAQTRERIVATARELLLHGGYAQMKITDLAKAASVSPQTIYNAIGGKAEVIKAVYDVMLAGDSDETPMSERPEFLRLTAAGTIDEFAAAYAGWTRGIHERVGPLLGVLLEHGAAGDPILEELVQKMNSERRQGNTNALKRLTQRVELPEGAAGTRLIDAMWTLTGPAVYDDLVGRCNWSSGDYEQWLAAQLATTLRAR</sequence>
<dbReference type="PROSITE" id="PS50977">
    <property type="entry name" value="HTH_TETR_2"/>
    <property type="match status" value="1"/>
</dbReference>
<evidence type="ECO:0000313" key="6">
    <source>
        <dbReference type="EMBL" id="MEE3851422.1"/>
    </source>
</evidence>
<dbReference type="InterPro" id="IPR001647">
    <property type="entry name" value="HTH_TetR"/>
</dbReference>
<dbReference type="RefSeq" id="WP_330433165.1">
    <property type="nucleotide sequence ID" value="NZ_JAZDUF010000004.1"/>
</dbReference>
<keyword evidence="3" id="KW-0804">Transcription</keyword>
<evidence type="ECO:0000256" key="3">
    <source>
        <dbReference type="ARBA" id="ARBA00023163"/>
    </source>
</evidence>
<dbReference type="Gene3D" id="1.10.357.10">
    <property type="entry name" value="Tetracycline Repressor, domain 2"/>
    <property type="match status" value="1"/>
</dbReference>
<name>A0ABU7MEF7_9ACTN</name>
<evidence type="ECO:0000259" key="5">
    <source>
        <dbReference type="PROSITE" id="PS50977"/>
    </source>
</evidence>
<gene>
    <name evidence="6" type="ORF">VZC37_13835</name>
</gene>
<feature type="DNA-binding region" description="H-T-H motif" evidence="4">
    <location>
        <begin position="38"/>
        <end position="57"/>
    </location>
</feature>
<dbReference type="PANTHER" id="PTHR30055:SF234">
    <property type="entry name" value="HTH-TYPE TRANSCRIPTIONAL REGULATOR BETI"/>
    <property type="match status" value="1"/>
</dbReference>
<dbReference type="PANTHER" id="PTHR30055">
    <property type="entry name" value="HTH-TYPE TRANSCRIPTIONAL REGULATOR RUTR"/>
    <property type="match status" value="1"/>
</dbReference>
<dbReference type="EMBL" id="JAZDUF010000004">
    <property type="protein sequence ID" value="MEE3851422.1"/>
    <property type="molecule type" value="Genomic_DNA"/>
</dbReference>
<dbReference type="InterPro" id="IPR009057">
    <property type="entry name" value="Homeodomain-like_sf"/>
</dbReference>
<dbReference type="InterPro" id="IPR050109">
    <property type="entry name" value="HTH-type_TetR-like_transc_reg"/>
</dbReference>
<evidence type="ECO:0000256" key="4">
    <source>
        <dbReference type="PROSITE-ProRule" id="PRU00335"/>
    </source>
</evidence>
<keyword evidence="7" id="KW-1185">Reference proteome</keyword>
<evidence type="ECO:0000256" key="2">
    <source>
        <dbReference type="ARBA" id="ARBA00023125"/>
    </source>
</evidence>
<reference evidence="6 7" key="1">
    <citation type="submission" date="2024-01" db="EMBL/GenBank/DDBJ databases">
        <title>Draft genome sequence of Gordonia sp. LSe1-13.</title>
        <authorList>
            <person name="Suphannarot A."/>
            <person name="Mingma R."/>
        </authorList>
    </citation>
    <scope>NUCLEOTIDE SEQUENCE [LARGE SCALE GENOMIC DNA]</scope>
    <source>
        <strain evidence="6 7">LSe1-13</strain>
    </source>
</reference>
<comment type="caution">
    <text evidence="6">The sequence shown here is derived from an EMBL/GenBank/DDBJ whole genome shotgun (WGS) entry which is preliminary data.</text>
</comment>